<evidence type="ECO:0000313" key="2">
    <source>
        <dbReference type="EMBL" id="GEU70613.1"/>
    </source>
</evidence>
<comment type="caution">
    <text evidence="2">The sequence shown here is derived from an EMBL/GenBank/DDBJ whole genome shotgun (WGS) entry which is preliminary data.</text>
</comment>
<accession>A0A6L2M993</accession>
<feature type="compositionally biased region" description="Polar residues" evidence="1">
    <location>
        <begin position="445"/>
        <end position="455"/>
    </location>
</feature>
<proteinExistence type="predicted"/>
<feature type="compositionally biased region" description="Polar residues" evidence="1">
    <location>
        <begin position="426"/>
        <end position="436"/>
    </location>
</feature>
<dbReference type="AlphaFoldDB" id="A0A6L2M993"/>
<gene>
    <name evidence="2" type="ORF">Tci_042591</name>
</gene>
<sequence>MKPKVSSLIRCVASLVHVPSLSRSFHTQITSLIFSKSQPFHQYRFSSRAFPHIRNHRLLHSRPIYRVMWHVSSIFLLFFIYRISTTSRLDNLEQSANNLLKTSMITCSSISKTGVSLGFSANLEPSSSFRPADVPLVDVISLLCVIFNLNNYNENGKTDKKKPFTLIDIQKLVHKCRGIGDVGQTGILGIGASSSDSSQWGNSTDVGNMGQSGAATKRILVDGVGDSVVRNSDLFKRMEHSFSSFGQPRKRILDSTFITGIVEPIRGHPYIPLLSITSDYATSSAKKLRANSHQHNGNSLSLSERLMHTNDRPTRPGGARIPVNDSTAHIHCSGPLSSKRSRACSYEDGGNSYGSIEHRMRTNDSSSALVKARMSIKNFTVHVNPSGHYKHDGNSLGRDERLMRTDHCRSASVDAEIPINNSPAHTHCSGSLSSDSPFVDGHGGNSSTVGQQSMRTNDDPNISVGAGTTTKDYSAAIYRSGAVHFTFF</sequence>
<reference evidence="2" key="1">
    <citation type="journal article" date="2019" name="Sci. Rep.">
        <title>Draft genome of Tanacetum cinerariifolium, the natural source of mosquito coil.</title>
        <authorList>
            <person name="Yamashiro T."/>
            <person name="Shiraishi A."/>
            <person name="Satake H."/>
            <person name="Nakayama K."/>
        </authorList>
    </citation>
    <scope>NUCLEOTIDE SEQUENCE</scope>
</reference>
<dbReference type="EMBL" id="BKCJ010006148">
    <property type="protein sequence ID" value="GEU70613.1"/>
    <property type="molecule type" value="Genomic_DNA"/>
</dbReference>
<organism evidence="2">
    <name type="scientific">Tanacetum cinerariifolium</name>
    <name type="common">Dalmatian daisy</name>
    <name type="synonym">Chrysanthemum cinerariifolium</name>
    <dbReference type="NCBI Taxonomy" id="118510"/>
    <lineage>
        <taxon>Eukaryota</taxon>
        <taxon>Viridiplantae</taxon>
        <taxon>Streptophyta</taxon>
        <taxon>Embryophyta</taxon>
        <taxon>Tracheophyta</taxon>
        <taxon>Spermatophyta</taxon>
        <taxon>Magnoliopsida</taxon>
        <taxon>eudicotyledons</taxon>
        <taxon>Gunneridae</taxon>
        <taxon>Pentapetalae</taxon>
        <taxon>asterids</taxon>
        <taxon>campanulids</taxon>
        <taxon>Asterales</taxon>
        <taxon>Asteraceae</taxon>
        <taxon>Asteroideae</taxon>
        <taxon>Anthemideae</taxon>
        <taxon>Anthemidinae</taxon>
        <taxon>Tanacetum</taxon>
    </lineage>
</organism>
<evidence type="ECO:0000256" key="1">
    <source>
        <dbReference type="SAM" id="MobiDB-lite"/>
    </source>
</evidence>
<protein>
    <submittedName>
        <fullName evidence="2">Uncharacterized protein</fullName>
    </submittedName>
</protein>
<feature type="region of interest" description="Disordered" evidence="1">
    <location>
        <begin position="426"/>
        <end position="466"/>
    </location>
</feature>
<name>A0A6L2M993_TANCI</name>